<reference evidence="2 3" key="1">
    <citation type="submission" date="2017-08" db="EMBL/GenBank/DDBJ databases">
        <title>Genomes of Fischerella (Mastigocladus) sp. strains.</title>
        <authorList>
            <person name="Miller S.R."/>
        </authorList>
    </citation>
    <scope>NUCLEOTIDE SEQUENCE [LARGE SCALE GENOMIC DNA]</scope>
    <source>
        <strain evidence="2 3">CCMEE 5323</strain>
    </source>
</reference>
<dbReference type="PANTHER" id="PTHR33877:SF1">
    <property type="entry name" value="TYPE IV METHYL-DIRECTED RESTRICTION ENZYME ECOKMCRA"/>
    <property type="match status" value="1"/>
</dbReference>
<dbReference type="GO" id="GO:0003676">
    <property type="term" value="F:nucleic acid binding"/>
    <property type="evidence" value="ECO:0007669"/>
    <property type="project" value="InterPro"/>
</dbReference>
<keyword evidence="2" id="KW-0540">Nuclease</keyword>
<evidence type="ECO:0000313" key="2">
    <source>
        <dbReference type="EMBL" id="PLZ91157.1"/>
    </source>
</evidence>
<name>A0A2N6K4L3_FISMU</name>
<dbReference type="InterPro" id="IPR003615">
    <property type="entry name" value="HNH_nuc"/>
</dbReference>
<sequence length="146" mass="17007">MTIPNNIQEFVRRRANFRCEYCHYPELLSTSPLTIDHIRPQSLGGSDDVNNLALACRRCNERHYNFTVGIDPETKQEVALFNPRQQQWAEHFIWSADATKVIGVTPIGRATCNRFDLNDERRPDLFIQKSRQLWVKGGFHPPREDP</sequence>
<dbReference type="Proteomes" id="UP000235036">
    <property type="component" value="Unassembled WGS sequence"/>
</dbReference>
<dbReference type="CDD" id="cd00085">
    <property type="entry name" value="HNHc"/>
    <property type="match status" value="1"/>
</dbReference>
<keyword evidence="2" id="KW-0255">Endonuclease</keyword>
<dbReference type="Gene3D" id="1.10.30.50">
    <property type="match status" value="1"/>
</dbReference>
<proteinExistence type="predicted"/>
<gene>
    <name evidence="2" type="ORF">CEN44_09190</name>
</gene>
<comment type="caution">
    <text evidence="2">The sequence shown here is derived from an EMBL/GenBank/DDBJ whole genome shotgun (WGS) entry which is preliminary data.</text>
</comment>
<accession>A0A2N6K4L3</accession>
<dbReference type="InterPro" id="IPR002711">
    <property type="entry name" value="HNH"/>
</dbReference>
<keyword evidence="2" id="KW-0378">Hydrolase</keyword>
<keyword evidence="3" id="KW-1185">Reference proteome</keyword>
<evidence type="ECO:0000313" key="3">
    <source>
        <dbReference type="Proteomes" id="UP000235036"/>
    </source>
</evidence>
<dbReference type="Pfam" id="PF01844">
    <property type="entry name" value="HNH"/>
    <property type="match status" value="1"/>
</dbReference>
<organism evidence="2 3">
    <name type="scientific">Fischerella muscicola CCMEE 5323</name>
    <dbReference type="NCBI Taxonomy" id="2019572"/>
    <lineage>
        <taxon>Bacteria</taxon>
        <taxon>Bacillati</taxon>
        <taxon>Cyanobacteriota</taxon>
        <taxon>Cyanophyceae</taxon>
        <taxon>Nostocales</taxon>
        <taxon>Hapalosiphonaceae</taxon>
        <taxon>Fischerella</taxon>
    </lineage>
</organism>
<dbReference type="AlphaFoldDB" id="A0A2N6K4L3"/>
<dbReference type="InterPro" id="IPR052892">
    <property type="entry name" value="NA-targeting_endonuclease"/>
</dbReference>
<dbReference type="PANTHER" id="PTHR33877">
    <property type="entry name" value="SLL1193 PROTEIN"/>
    <property type="match status" value="1"/>
</dbReference>
<dbReference type="GO" id="GO:0004519">
    <property type="term" value="F:endonuclease activity"/>
    <property type="evidence" value="ECO:0007669"/>
    <property type="project" value="UniProtKB-KW"/>
</dbReference>
<feature type="domain" description="HNH nuclease" evidence="1">
    <location>
        <begin position="6"/>
        <end position="61"/>
    </location>
</feature>
<dbReference type="EMBL" id="NRQW01000189">
    <property type="protein sequence ID" value="PLZ91157.1"/>
    <property type="molecule type" value="Genomic_DNA"/>
</dbReference>
<dbReference type="GO" id="GO:0008270">
    <property type="term" value="F:zinc ion binding"/>
    <property type="evidence" value="ECO:0007669"/>
    <property type="project" value="InterPro"/>
</dbReference>
<dbReference type="RefSeq" id="WP_016866823.1">
    <property type="nucleotide sequence ID" value="NZ_CAWNVR010000277.1"/>
</dbReference>
<protein>
    <submittedName>
        <fullName evidence="2">HNH endonuclease</fullName>
    </submittedName>
</protein>
<evidence type="ECO:0000259" key="1">
    <source>
        <dbReference type="SMART" id="SM00507"/>
    </source>
</evidence>
<dbReference type="SMART" id="SM00507">
    <property type="entry name" value="HNHc"/>
    <property type="match status" value="1"/>
</dbReference>